<dbReference type="InterPro" id="IPR036390">
    <property type="entry name" value="WH_DNA-bd_sf"/>
</dbReference>
<dbReference type="PROSITE" id="PS50931">
    <property type="entry name" value="HTH_LYSR"/>
    <property type="match status" value="1"/>
</dbReference>
<proteinExistence type="inferred from homology"/>
<keyword evidence="4" id="KW-0804">Transcription</keyword>
<name>A0ABQ1E649_9CLOT</name>
<keyword evidence="7" id="KW-1185">Reference proteome</keyword>
<evidence type="ECO:0000256" key="1">
    <source>
        <dbReference type="ARBA" id="ARBA00009437"/>
    </source>
</evidence>
<dbReference type="Gene3D" id="1.10.10.10">
    <property type="entry name" value="Winged helix-like DNA-binding domain superfamily/Winged helix DNA-binding domain"/>
    <property type="match status" value="1"/>
</dbReference>
<dbReference type="Proteomes" id="UP000663802">
    <property type="component" value="Unassembled WGS sequence"/>
</dbReference>
<evidence type="ECO:0000256" key="3">
    <source>
        <dbReference type="ARBA" id="ARBA00023125"/>
    </source>
</evidence>
<evidence type="ECO:0000313" key="6">
    <source>
        <dbReference type="EMBL" id="GFZ30219.1"/>
    </source>
</evidence>
<evidence type="ECO:0000313" key="7">
    <source>
        <dbReference type="Proteomes" id="UP000663802"/>
    </source>
</evidence>
<dbReference type="InterPro" id="IPR036388">
    <property type="entry name" value="WH-like_DNA-bd_sf"/>
</dbReference>
<dbReference type="PANTHER" id="PTHR30126:SF40">
    <property type="entry name" value="HTH-TYPE TRANSCRIPTIONAL REGULATOR GLTR"/>
    <property type="match status" value="1"/>
</dbReference>
<evidence type="ECO:0000256" key="2">
    <source>
        <dbReference type="ARBA" id="ARBA00023015"/>
    </source>
</evidence>
<dbReference type="InterPro" id="IPR005119">
    <property type="entry name" value="LysR_subst-bd"/>
</dbReference>
<comment type="caution">
    <text evidence="6">The sequence shown here is derived from an EMBL/GenBank/DDBJ whole genome shotgun (WGS) entry which is preliminary data.</text>
</comment>
<keyword evidence="2" id="KW-0805">Transcription regulation</keyword>
<evidence type="ECO:0000259" key="5">
    <source>
        <dbReference type="PROSITE" id="PS50931"/>
    </source>
</evidence>
<gene>
    <name evidence="6" type="ORF">CSC2_07450</name>
</gene>
<protein>
    <submittedName>
        <fullName evidence="6">LysR family transcriptional regulator</fullName>
    </submittedName>
</protein>
<dbReference type="RefSeq" id="WP_206868209.1">
    <property type="nucleotide sequence ID" value="NZ_BMBA01000001.1"/>
</dbReference>
<dbReference type="InterPro" id="IPR000847">
    <property type="entry name" value="LysR_HTH_N"/>
</dbReference>
<dbReference type="SUPFAM" id="SSF53850">
    <property type="entry name" value="Periplasmic binding protein-like II"/>
    <property type="match status" value="1"/>
</dbReference>
<sequence length="288" mass="33099">MDLQWIKTFLTVLEVGNYSNAAIRLDYSQSTITSHIQKLENAYGGIKLLERKGNLMIPTASGETLKKYANELMELYDKSKKEIMKTKLKAIRIGTINSLSNIYLPLIIQKIRSIYPDINIQLFNGTQTLLYTMLKENALDMMFIIDTLHEFKGFKSQQIRKEKLVIVANEDHPLTSKPSLCFDDIKDENFILSEYGCNYRNLLLDEFSKNNYEPKIAMELGSIEAVKQAILDKWGIGFLPSFLIKPSDSLIQLEFKSSHKDFYSQVIYTENEICSTSFIKKIINMSAN</sequence>
<evidence type="ECO:0000256" key="4">
    <source>
        <dbReference type="ARBA" id="ARBA00023163"/>
    </source>
</evidence>
<reference evidence="6 7" key="1">
    <citation type="journal article" date="2021" name="Int. J. Syst. Evol. Microbiol.">
        <title>Clostridium zeae sp. nov., isolated from corn silage.</title>
        <authorList>
            <person name="Kobayashi H."/>
            <person name="Tanizawa Y."/>
            <person name="Yagura M."/>
            <person name="Sakamoto M."/>
            <person name="Ohkuma M."/>
            <person name="Tohno M."/>
        </authorList>
    </citation>
    <scope>NUCLEOTIDE SEQUENCE [LARGE SCALE GENOMIC DNA]</scope>
    <source>
        <strain evidence="6 7">CSC2</strain>
    </source>
</reference>
<dbReference type="Pfam" id="PF00126">
    <property type="entry name" value="HTH_1"/>
    <property type="match status" value="1"/>
</dbReference>
<dbReference type="SUPFAM" id="SSF46785">
    <property type="entry name" value="Winged helix' DNA-binding domain"/>
    <property type="match status" value="1"/>
</dbReference>
<keyword evidence="3" id="KW-0238">DNA-binding</keyword>
<accession>A0ABQ1E649</accession>
<feature type="domain" description="HTH lysR-type" evidence="5">
    <location>
        <begin position="1"/>
        <end position="59"/>
    </location>
</feature>
<dbReference type="CDD" id="cd05466">
    <property type="entry name" value="PBP2_LTTR_substrate"/>
    <property type="match status" value="1"/>
</dbReference>
<organism evidence="6 7">
    <name type="scientific">Clostridium zeae</name>
    <dbReference type="NCBI Taxonomy" id="2759022"/>
    <lineage>
        <taxon>Bacteria</taxon>
        <taxon>Bacillati</taxon>
        <taxon>Bacillota</taxon>
        <taxon>Clostridia</taxon>
        <taxon>Eubacteriales</taxon>
        <taxon>Clostridiaceae</taxon>
        <taxon>Clostridium</taxon>
    </lineage>
</organism>
<comment type="similarity">
    <text evidence="1">Belongs to the LysR transcriptional regulatory family.</text>
</comment>
<dbReference type="Gene3D" id="3.40.190.290">
    <property type="match status" value="1"/>
</dbReference>
<dbReference type="Pfam" id="PF03466">
    <property type="entry name" value="LysR_substrate"/>
    <property type="match status" value="1"/>
</dbReference>
<dbReference type="PANTHER" id="PTHR30126">
    <property type="entry name" value="HTH-TYPE TRANSCRIPTIONAL REGULATOR"/>
    <property type="match status" value="1"/>
</dbReference>
<dbReference type="EMBL" id="BMBA01000001">
    <property type="protein sequence ID" value="GFZ30219.1"/>
    <property type="molecule type" value="Genomic_DNA"/>
</dbReference>